<keyword evidence="4" id="KW-1185">Reference proteome</keyword>
<comment type="caution">
    <text evidence="3">The sequence shown here is derived from an EMBL/GenBank/DDBJ whole genome shotgun (WGS) entry which is preliminary data.</text>
</comment>
<dbReference type="InterPro" id="IPR011051">
    <property type="entry name" value="RmlC_Cupin_sf"/>
</dbReference>
<dbReference type="SUPFAM" id="SSF51182">
    <property type="entry name" value="RmlC-like cupins"/>
    <property type="match status" value="2"/>
</dbReference>
<dbReference type="CDD" id="cd20303">
    <property type="entry name" value="cupin_ChrR_1"/>
    <property type="match status" value="1"/>
</dbReference>
<accession>A0A8J7M579</accession>
<dbReference type="Pfam" id="PF12973">
    <property type="entry name" value="Cupin_7"/>
    <property type="match status" value="2"/>
</dbReference>
<dbReference type="Proteomes" id="UP000655420">
    <property type="component" value="Unassembled WGS sequence"/>
</dbReference>
<evidence type="ECO:0000259" key="2">
    <source>
        <dbReference type="Pfam" id="PF12973"/>
    </source>
</evidence>
<dbReference type="InterPro" id="IPR014710">
    <property type="entry name" value="RmlC-like_jellyroll"/>
</dbReference>
<gene>
    <name evidence="3" type="ORF">H0I76_04470</name>
</gene>
<reference evidence="3" key="1">
    <citation type="submission" date="2020-12" db="EMBL/GenBank/DDBJ databases">
        <title>Bacterial taxonomy.</title>
        <authorList>
            <person name="Pan X."/>
        </authorList>
    </citation>
    <scope>NUCLEOTIDE SEQUENCE</scope>
    <source>
        <strain evidence="3">M0105</strain>
    </source>
</reference>
<feature type="domain" description="ChrR-like cupin" evidence="2">
    <location>
        <begin position="118"/>
        <end position="217"/>
    </location>
</feature>
<evidence type="ECO:0000256" key="1">
    <source>
        <dbReference type="SAM" id="MobiDB-lite"/>
    </source>
</evidence>
<evidence type="ECO:0000313" key="4">
    <source>
        <dbReference type="Proteomes" id="UP000655420"/>
    </source>
</evidence>
<evidence type="ECO:0000313" key="3">
    <source>
        <dbReference type="EMBL" id="MBK0398433.1"/>
    </source>
</evidence>
<dbReference type="AlphaFoldDB" id="A0A8J7M579"/>
<name>A0A8J7M579_9RHOB</name>
<sequence>MRINDDFSRRAAMHPASNPWVPSPAAGVERRMLDRIGDEVARATTIVRFAPGSAFAAHTHGGGEEFLVLEGVFQDESGDFPAGTYVRNPPTSRHTPASAPGCTIFVKLWQMSPDDRAEVRVPPAERKFSPAEGRPGIEVAPLHSDAREDVRLERWAPGAKVTQVLPGGAEILVLEGDFAESAEQFEPQAWLRLPKGARLEAQAGPQGALVWVKTGHLSEEPRPPAA</sequence>
<feature type="domain" description="ChrR-like cupin" evidence="2">
    <location>
        <begin position="9"/>
        <end position="111"/>
    </location>
</feature>
<dbReference type="Gene3D" id="2.60.120.10">
    <property type="entry name" value="Jelly Rolls"/>
    <property type="match status" value="1"/>
</dbReference>
<dbReference type="InterPro" id="IPR025979">
    <property type="entry name" value="ChrR-like_cupin_dom"/>
</dbReference>
<protein>
    <submittedName>
        <fullName evidence="3">Cupin domain-containing protein</fullName>
    </submittedName>
</protein>
<dbReference type="EMBL" id="JAEHHL010000001">
    <property type="protein sequence ID" value="MBK0398433.1"/>
    <property type="molecule type" value="Genomic_DNA"/>
</dbReference>
<organism evidence="3 4">
    <name type="scientific">Thermohalobaculum xanthum</name>
    <dbReference type="NCBI Taxonomy" id="2753746"/>
    <lineage>
        <taxon>Bacteria</taxon>
        <taxon>Pseudomonadati</taxon>
        <taxon>Pseudomonadota</taxon>
        <taxon>Alphaproteobacteria</taxon>
        <taxon>Rhodobacterales</taxon>
        <taxon>Paracoccaceae</taxon>
        <taxon>Thermohalobaculum</taxon>
    </lineage>
</organism>
<dbReference type="RefSeq" id="WP_200607508.1">
    <property type="nucleotide sequence ID" value="NZ_JAEHHL010000001.1"/>
</dbReference>
<proteinExistence type="predicted"/>
<feature type="region of interest" description="Disordered" evidence="1">
    <location>
        <begin position="1"/>
        <end position="23"/>
    </location>
</feature>